<feature type="domain" description="RNA polymerase Rpb2" evidence="10">
    <location>
        <begin position="1341"/>
        <end position="1420"/>
    </location>
</feature>
<evidence type="ECO:0000259" key="9">
    <source>
        <dbReference type="Pfam" id="PF00562"/>
    </source>
</evidence>
<gene>
    <name evidence="13" type="ORF">LCPAC101_01800</name>
</gene>
<proteinExistence type="inferred from homology"/>
<dbReference type="GO" id="GO:0032549">
    <property type="term" value="F:ribonucleoside binding"/>
    <property type="evidence" value="ECO:0007669"/>
    <property type="project" value="InterPro"/>
</dbReference>
<dbReference type="GO" id="GO:0006351">
    <property type="term" value="P:DNA-templated transcription"/>
    <property type="evidence" value="ECO:0007669"/>
    <property type="project" value="InterPro"/>
</dbReference>
<sequence>MSSMTELLYSSNETPSKSTLVSRARIERGRDKDIVTIPSVLEPVTVENAYDYSPLPPPYIHVKEDIRDAKPYQHGKIEISQQGELLRSYISFTKFTRDLVESYDYRVNEFINTVKNTKIRINHNDRDYLLSFSLEIHKPTLSIGTKKGTKYVPMTPLQARQQKLTYGADMFLKFRLTKEKDNDYLEELETNMGKLPVMIGSYLDNTSSKGNRELLDMGECPYDVSGYFPIKGMEYVILMSDKLRPDKFIVYPKEKYNVSTITSHTFDNRSSMIEVFRDPKTMIYRVWFGMLGSLDEQSKPEHSINIFEVFKMISDKLGIHDMIKLLRDTIGVSEKNYIRNMDTEIAATLADYQTLTDNDIWKIFSIHDSSIKKSDDKEVERATWRSKIKNNPKREYDKSIGIHEYRQKFMKLFFSGSVDADEYGKVMEVQSDRVILEKLYSFGIMINRLISVNVGSRLPDDRDSWANKEVKNAGVFIGEKLNSIWNGVIEKIKSTDYSKFSNLGINNIPTEKAKIGDTLEKSFTSNWNQGNSDQVKKITETLSRTSILASYAYVTRISSPGSINDKTKSKRSVQQSQWGYVCYVDSPEGQNVGLLKAKSVGCWVSISKNLDRFIYNNNTRSMYTFDEIKRKKEGKNTFFSYNGKILGFVNANEMVKYLNSKKDKKVIPFDAMILHAKGDNIVYLYSNSGRLVRPVLTVNKHENDIDDPYKQTINFYEAVRNGLLKKEQIQDFQNLVDLKLISYVDAWEQEDGALIAQSRNMLESITNDIQNTRSLLDKANELKGQHNLYISIHSKHIEGSIYKTPLYIEKDMYIAEINYKLDNLKKKKDTMVEDMTKSKSELNEWYRELKLYLEPENEKQRMADGLGISTDDIRTFISENMKIYNLVKDILDSKKLEYIATFKELNLNYKKRFDVFGEDLKSINKEIEETEKMSYKDPIVNEDIDKYIVLLQNSLRMLAKKQKFDYCEMDPNSVYGVSASIIPLPGNNQGPRNSFECNMGRQAVGVYNSNHMYRYDSAVQKLLAYPSIPSFKTQLYEPLGMDRLGSGESVILAMLTNMNLQEEDAVMVSQRAIDSGFGLMVYYSTISSSITKDRTRVTEEFTRTIPQKMIRAGDKDPYRHLDENGIVRVGSTLETGDCVIGKIRRLNDDGYEDIKDASSYAKKKEEGTVMSVIKDGSTIIVKIYGVYNQIVGNKGATRHAQKGTIGTVYSQDRMMKFADGSTPDIIMNTHAIPSRMTLGQLIEMLVGKSSLVSGQSVDATAYNDFNVDDFTRTLKSYGYNEWGWEVMINGLTGEKFKALVFSGPVFYQILKHQVKDKNQVRGRGAKSEMTGQPVAGKDRGGGLRFGYQEKDAILSHGATNFINEVFLESSDKRPCIVCKECNNLAYIDMNGIYQCRACTNTDPVMVNLPNSHLITSNLLAAAGVYHNVIPKNK</sequence>
<evidence type="ECO:0000259" key="11">
    <source>
        <dbReference type="Pfam" id="PF04561"/>
    </source>
</evidence>
<keyword evidence="5" id="KW-0548">Nucleotidyltransferase</keyword>
<dbReference type="Gene3D" id="2.40.50.150">
    <property type="match status" value="1"/>
</dbReference>
<evidence type="ECO:0000256" key="5">
    <source>
        <dbReference type="ARBA" id="ARBA00022695"/>
    </source>
</evidence>
<dbReference type="InterPro" id="IPR007120">
    <property type="entry name" value="DNA-dir_RNAP_su2_dom"/>
</dbReference>
<evidence type="ECO:0000256" key="2">
    <source>
        <dbReference type="ARBA" id="ARBA00012418"/>
    </source>
</evidence>
<dbReference type="GO" id="GO:0000428">
    <property type="term" value="C:DNA-directed RNA polymerase complex"/>
    <property type="evidence" value="ECO:0007669"/>
    <property type="project" value="UniProtKB-KW"/>
</dbReference>
<dbReference type="Pfam" id="PF00562">
    <property type="entry name" value="RNA_pol_Rpb2_6"/>
    <property type="match status" value="1"/>
</dbReference>
<dbReference type="Pfam" id="PF04563">
    <property type="entry name" value="RNA_pol_Rpb2_1"/>
    <property type="match status" value="1"/>
</dbReference>
<dbReference type="InterPro" id="IPR007641">
    <property type="entry name" value="RNA_pol_Rpb2_7"/>
</dbReference>
<dbReference type="Pfam" id="PF04561">
    <property type="entry name" value="RNA_pol_Rpb2_2"/>
    <property type="match status" value="1"/>
</dbReference>
<evidence type="ECO:0000256" key="1">
    <source>
        <dbReference type="ARBA" id="ARBA00006835"/>
    </source>
</evidence>
<evidence type="ECO:0000259" key="10">
    <source>
        <dbReference type="Pfam" id="PF04560"/>
    </source>
</evidence>
<dbReference type="GO" id="GO:0003899">
    <property type="term" value="F:DNA-directed RNA polymerase activity"/>
    <property type="evidence" value="ECO:0007669"/>
    <property type="project" value="UniProtKB-EC"/>
</dbReference>
<dbReference type="EMBL" id="MK500445">
    <property type="protein sequence ID" value="QBK89897.1"/>
    <property type="molecule type" value="Genomic_DNA"/>
</dbReference>
<dbReference type="InterPro" id="IPR037033">
    <property type="entry name" value="DNA-dir_RNAP_su2_hyb_sf"/>
</dbReference>
<keyword evidence="6" id="KW-0804">Transcription</keyword>
<dbReference type="PANTHER" id="PTHR20856">
    <property type="entry name" value="DNA-DIRECTED RNA POLYMERASE I SUBUNIT 2"/>
    <property type="match status" value="1"/>
</dbReference>
<dbReference type="InterPro" id="IPR015712">
    <property type="entry name" value="DNA-dir_RNA_pol_su2"/>
</dbReference>
<dbReference type="GO" id="GO:0003677">
    <property type="term" value="F:DNA binding"/>
    <property type="evidence" value="ECO:0007669"/>
    <property type="project" value="InterPro"/>
</dbReference>
<dbReference type="Pfam" id="PF04560">
    <property type="entry name" value="RNA_pol_Rpb2_7"/>
    <property type="match status" value="1"/>
</dbReference>
<organism evidence="13">
    <name type="scientific">Pithovirus LCPAC101</name>
    <dbReference type="NCBI Taxonomy" id="2506586"/>
    <lineage>
        <taxon>Viruses</taxon>
        <taxon>Pithoviruses</taxon>
    </lineage>
</organism>
<dbReference type="SUPFAM" id="SSF64484">
    <property type="entry name" value="beta and beta-prime subunits of DNA dependent RNA-polymerase"/>
    <property type="match status" value="1"/>
</dbReference>
<comment type="similarity">
    <text evidence="1">Belongs to the RNA polymerase beta chain family.</text>
</comment>
<evidence type="ECO:0000256" key="8">
    <source>
        <dbReference type="SAM" id="Coils"/>
    </source>
</evidence>
<reference evidence="13" key="1">
    <citation type="journal article" date="2019" name="MBio">
        <title>Virus Genomes from Deep Sea Sediments Expand the Ocean Megavirome and Support Independent Origins of Viral Gigantism.</title>
        <authorList>
            <person name="Backstrom D."/>
            <person name="Yutin N."/>
            <person name="Jorgensen S.L."/>
            <person name="Dharamshi J."/>
            <person name="Homa F."/>
            <person name="Zaremba-Niedwiedzka K."/>
            <person name="Spang A."/>
            <person name="Wolf Y.I."/>
            <person name="Koonin E.V."/>
            <person name="Ettema T.J."/>
        </authorList>
    </citation>
    <scope>NUCLEOTIDE SEQUENCE</scope>
</reference>
<evidence type="ECO:0000313" key="13">
    <source>
        <dbReference type="EMBL" id="QBK89897.1"/>
    </source>
</evidence>
<evidence type="ECO:0000259" key="12">
    <source>
        <dbReference type="Pfam" id="PF04563"/>
    </source>
</evidence>
<keyword evidence="8" id="KW-0175">Coiled coil</keyword>
<feature type="domain" description="RNA polymerase beta subunit protrusion" evidence="12">
    <location>
        <begin position="100"/>
        <end position="750"/>
    </location>
</feature>
<keyword evidence="4" id="KW-0808">Transferase</keyword>
<feature type="domain" description="DNA-directed RNA polymerase subunit 2 hybrid-binding" evidence="9">
    <location>
        <begin position="979"/>
        <end position="1339"/>
    </location>
</feature>
<feature type="coiled-coil region" evidence="8">
    <location>
        <begin position="814"/>
        <end position="841"/>
    </location>
</feature>
<evidence type="ECO:0000256" key="3">
    <source>
        <dbReference type="ARBA" id="ARBA00022478"/>
    </source>
</evidence>
<dbReference type="InterPro" id="IPR007642">
    <property type="entry name" value="RNA_pol_Rpb2_2"/>
</dbReference>
<name>A0A481Z2B9_9VIRU</name>
<protein>
    <recommendedName>
        <fullName evidence="2">DNA-directed RNA polymerase</fullName>
        <ecNumber evidence="2">2.7.7.6</ecNumber>
    </recommendedName>
</protein>
<dbReference type="Gene3D" id="3.90.1800.10">
    <property type="entry name" value="RNA polymerase alpha subunit dimerisation domain"/>
    <property type="match status" value="1"/>
</dbReference>
<evidence type="ECO:0000256" key="6">
    <source>
        <dbReference type="ARBA" id="ARBA00023163"/>
    </source>
</evidence>
<dbReference type="InterPro" id="IPR007644">
    <property type="entry name" value="RNA_pol_bsu_protrusion"/>
</dbReference>
<accession>A0A481Z2B9</accession>
<dbReference type="InterPro" id="IPR014724">
    <property type="entry name" value="RNA_pol_RPB2_OB-fold"/>
</dbReference>
<dbReference type="EC" id="2.7.7.6" evidence="2"/>
<dbReference type="Gene3D" id="3.90.1100.10">
    <property type="match status" value="2"/>
</dbReference>
<feature type="domain" description="RNA polymerase Rpb2" evidence="11">
    <location>
        <begin position="432"/>
        <end position="471"/>
    </location>
</feature>
<dbReference type="Gene3D" id="2.40.270.10">
    <property type="entry name" value="DNA-directed RNA polymerase, subunit 2, domain 6"/>
    <property type="match status" value="1"/>
</dbReference>
<comment type="catalytic activity">
    <reaction evidence="7">
        <text>RNA(n) + a ribonucleoside 5'-triphosphate = RNA(n+1) + diphosphate</text>
        <dbReference type="Rhea" id="RHEA:21248"/>
        <dbReference type="Rhea" id="RHEA-COMP:14527"/>
        <dbReference type="Rhea" id="RHEA-COMP:17342"/>
        <dbReference type="ChEBI" id="CHEBI:33019"/>
        <dbReference type="ChEBI" id="CHEBI:61557"/>
        <dbReference type="ChEBI" id="CHEBI:140395"/>
        <dbReference type="EC" id="2.7.7.6"/>
    </reaction>
</comment>
<evidence type="ECO:0000256" key="7">
    <source>
        <dbReference type="ARBA" id="ARBA00048552"/>
    </source>
</evidence>
<keyword evidence="3 13" id="KW-0240">DNA-directed RNA polymerase</keyword>
<evidence type="ECO:0000256" key="4">
    <source>
        <dbReference type="ARBA" id="ARBA00022679"/>
    </source>
</evidence>